<keyword evidence="5 6" id="KW-0472">Membrane</keyword>
<keyword evidence="9" id="KW-1185">Reference proteome</keyword>
<evidence type="ECO:0000313" key="9">
    <source>
        <dbReference type="Proteomes" id="UP000054770"/>
    </source>
</evidence>
<evidence type="ECO:0000313" key="8">
    <source>
        <dbReference type="EMBL" id="SAL77146.1"/>
    </source>
</evidence>
<comment type="caution">
    <text evidence="8">The sequence shown here is derived from an EMBL/GenBank/DDBJ whole genome shotgun (WGS) entry which is preliminary data.</text>
</comment>
<dbReference type="PROSITE" id="PS50850">
    <property type="entry name" value="MFS"/>
    <property type="match status" value="1"/>
</dbReference>
<dbReference type="Pfam" id="PF07690">
    <property type="entry name" value="MFS_1"/>
    <property type="match status" value="1"/>
</dbReference>
<dbReference type="AlphaFoldDB" id="A0A158K7Q3"/>
<dbReference type="GO" id="GO:0022857">
    <property type="term" value="F:transmembrane transporter activity"/>
    <property type="evidence" value="ECO:0007669"/>
    <property type="project" value="InterPro"/>
</dbReference>
<dbReference type="OrthoDB" id="9773957at2"/>
<feature type="transmembrane region" description="Helical" evidence="6">
    <location>
        <begin position="164"/>
        <end position="183"/>
    </location>
</feature>
<comment type="subcellular location">
    <subcellularLocation>
        <location evidence="1">Membrane</location>
        <topology evidence="1">Multi-pass membrane protein</topology>
    </subcellularLocation>
</comment>
<keyword evidence="4 6" id="KW-1133">Transmembrane helix</keyword>
<evidence type="ECO:0000256" key="2">
    <source>
        <dbReference type="ARBA" id="ARBA00022448"/>
    </source>
</evidence>
<proteinExistence type="predicted"/>
<feature type="transmembrane region" description="Helical" evidence="6">
    <location>
        <begin position="292"/>
        <end position="313"/>
    </location>
</feature>
<dbReference type="RefSeq" id="WP_087647182.1">
    <property type="nucleotide sequence ID" value="NZ_FCON02000070.1"/>
</dbReference>
<feature type="transmembrane region" description="Helical" evidence="6">
    <location>
        <begin position="377"/>
        <end position="399"/>
    </location>
</feature>
<evidence type="ECO:0000256" key="6">
    <source>
        <dbReference type="SAM" id="Phobius"/>
    </source>
</evidence>
<keyword evidence="2" id="KW-0813">Transport</keyword>
<feature type="transmembrane region" description="Helical" evidence="6">
    <location>
        <begin position="131"/>
        <end position="152"/>
    </location>
</feature>
<protein>
    <submittedName>
        <fullName evidence="8">MFS transporter</fullName>
    </submittedName>
</protein>
<dbReference type="GO" id="GO:0005886">
    <property type="term" value="C:plasma membrane"/>
    <property type="evidence" value="ECO:0007669"/>
    <property type="project" value="TreeGrafter"/>
</dbReference>
<accession>A0A158K7Q3</accession>
<reference evidence="8" key="1">
    <citation type="submission" date="2016-01" db="EMBL/GenBank/DDBJ databases">
        <authorList>
            <person name="Peeters C."/>
        </authorList>
    </citation>
    <scope>NUCLEOTIDE SEQUENCE [LARGE SCALE GENOMIC DNA]</scope>
    <source>
        <strain evidence="8">LMG 22940</strain>
    </source>
</reference>
<dbReference type="FunFam" id="1.20.1250.20:FF:000018">
    <property type="entry name" value="MFS transporter permease"/>
    <property type="match status" value="1"/>
</dbReference>
<feature type="transmembrane region" description="Helical" evidence="6">
    <location>
        <begin position="419"/>
        <end position="437"/>
    </location>
</feature>
<evidence type="ECO:0000256" key="4">
    <source>
        <dbReference type="ARBA" id="ARBA00022989"/>
    </source>
</evidence>
<feature type="transmembrane region" description="Helical" evidence="6">
    <location>
        <begin position="97"/>
        <end position="119"/>
    </location>
</feature>
<dbReference type="EMBL" id="FCON02000070">
    <property type="protein sequence ID" value="SAL77146.1"/>
    <property type="molecule type" value="Genomic_DNA"/>
</dbReference>
<dbReference type="Gene3D" id="1.20.1250.20">
    <property type="entry name" value="MFS general substrate transporter like domains"/>
    <property type="match status" value="2"/>
</dbReference>
<dbReference type="Proteomes" id="UP000054770">
    <property type="component" value="Unassembled WGS sequence"/>
</dbReference>
<organism evidence="8 9">
    <name type="scientific">Caballeronia choica</name>
    <dbReference type="NCBI Taxonomy" id="326476"/>
    <lineage>
        <taxon>Bacteria</taxon>
        <taxon>Pseudomonadati</taxon>
        <taxon>Pseudomonadota</taxon>
        <taxon>Betaproteobacteria</taxon>
        <taxon>Burkholderiales</taxon>
        <taxon>Burkholderiaceae</taxon>
        <taxon>Caballeronia</taxon>
    </lineage>
</organism>
<evidence type="ECO:0000259" key="7">
    <source>
        <dbReference type="PROSITE" id="PS50850"/>
    </source>
</evidence>
<dbReference type="InterPro" id="IPR011701">
    <property type="entry name" value="MFS"/>
</dbReference>
<keyword evidence="3 6" id="KW-0812">Transmembrane</keyword>
<feature type="transmembrane region" description="Helical" evidence="6">
    <location>
        <begin position="350"/>
        <end position="370"/>
    </location>
</feature>
<dbReference type="CDD" id="cd17319">
    <property type="entry name" value="MFS_ExuT_GudP_like"/>
    <property type="match status" value="1"/>
</dbReference>
<evidence type="ECO:0000256" key="1">
    <source>
        <dbReference type="ARBA" id="ARBA00004141"/>
    </source>
</evidence>
<gene>
    <name evidence="8" type="ORF">AWB68_05133</name>
</gene>
<dbReference type="PANTHER" id="PTHR43791:SF100">
    <property type="entry name" value="SUGAR TRANSPORTER"/>
    <property type="match status" value="1"/>
</dbReference>
<evidence type="ECO:0000256" key="3">
    <source>
        <dbReference type="ARBA" id="ARBA00022692"/>
    </source>
</evidence>
<sequence length="465" mass="50540">MTTHIGAADARGSDAEDQLYRKVLWRIVPILFFCHTISFLDRVNIGFAKLQMLGDLKINDSAFAMGASMFFVGYILFEIPSNLVLHRMGARLWIARIMLSWGVISVGTMFVAQLAHLFGIRNETMFYIMRFLLGCCEAGFYPGMLLYINYWFPSTRQTKVTSGLLLALPLSLVFGSPLSGWLMQQSQGFLGYDGWQWMLAIEGAPAIALAFWVYFGLSDKISHASWLTPSEKLILENNVVAERIGKSYHFGAALRDYRVWIVAGIIFTYATGFYGLSFWLPSIIREAGVKSTFHIGVLSAIPFLAAATSMLFNTWHSSKTGERRWHAAIPAFIGGSGLILSAAFAGNLPLAIFFLSLAAAGILGLTPVVWTYPGSLLSGTAAAAGIAMINSIGSLSGVAGSMVTNVMKQLTGNINNGTYALGCVLLCTGVLVLSLPAETFRRAKRKDSVAEDAPLIVSPPHAVAD</sequence>
<dbReference type="SUPFAM" id="SSF103473">
    <property type="entry name" value="MFS general substrate transporter"/>
    <property type="match status" value="1"/>
</dbReference>
<feature type="transmembrane region" description="Helical" evidence="6">
    <location>
        <begin position="195"/>
        <end position="217"/>
    </location>
</feature>
<evidence type="ECO:0000256" key="5">
    <source>
        <dbReference type="ARBA" id="ARBA00023136"/>
    </source>
</evidence>
<feature type="domain" description="Major facilitator superfamily (MFS) profile" evidence="7">
    <location>
        <begin position="27"/>
        <end position="440"/>
    </location>
</feature>
<dbReference type="InterPro" id="IPR020846">
    <property type="entry name" value="MFS_dom"/>
</dbReference>
<dbReference type="InterPro" id="IPR036259">
    <property type="entry name" value="MFS_trans_sf"/>
</dbReference>
<name>A0A158K7Q3_9BURK</name>
<dbReference type="PANTHER" id="PTHR43791">
    <property type="entry name" value="PERMEASE-RELATED"/>
    <property type="match status" value="1"/>
</dbReference>
<feature type="transmembrane region" description="Helical" evidence="6">
    <location>
        <begin position="325"/>
        <end position="344"/>
    </location>
</feature>
<feature type="transmembrane region" description="Helical" evidence="6">
    <location>
        <begin position="259"/>
        <end position="280"/>
    </location>
</feature>
<feature type="transmembrane region" description="Helical" evidence="6">
    <location>
        <begin position="23"/>
        <end position="43"/>
    </location>
</feature>
<feature type="transmembrane region" description="Helical" evidence="6">
    <location>
        <begin position="63"/>
        <end position="85"/>
    </location>
</feature>